<evidence type="ECO:0000313" key="2">
    <source>
        <dbReference type="Proteomes" id="UP000008225"/>
    </source>
</evidence>
<dbReference type="AlphaFoldDB" id="A0A8I3WYV9"/>
<protein>
    <submittedName>
        <fullName evidence="1">Uncharacterized protein</fullName>
    </submittedName>
</protein>
<reference evidence="1" key="2">
    <citation type="submission" date="2025-08" db="UniProtKB">
        <authorList>
            <consortium name="Ensembl"/>
        </authorList>
    </citation>
    <scope>IDENTIFICATION</scope>
</reference>
<name>A0A8I3WYV9_CALJA</name>
<dbReference type="PANTHER" id="PTHR46254:SF3">
    <property type="entry name" value="SECRETED PROTEIN"/>
    <property type="match status" value="1"/>
</dbReference>
<dbReference type="PANTHER" id="PTHR46254">
    <property type="entry name" value="PROTEIN GVQW1-RELATED"/>
    <property type="match status" value="1"/>
</dbReference>
<dbReference type="GeneTree" id="ENSGT00940000170471"/>
<keyword evidence="2" id="KW-1185">Reference proteome</keyword>
<organism evidence="1 2">
    <name type="scientific">Callithrix jacchus</name>
    <name type="common">White-tufted-ear marmoset</name>
    <name type="synonym">Simia Jacchus</name>
    <dbReference type="NCBI Taxonomy" id="9483"/>
    <lineage>
        <taxon>Eukaryota</taxon>
        <taxon>Metazoa</taxon>
        <taxon>Chordata</taxon>
        <taxon>Craniata</taxon>
        <taxon>Vertebrata</taxon>
        <taxon>Euteleostomi</taxon>
        <taxon>Mammalia</taxon>
        <taxon>Eutheria</taxon>
        <taxon>Euarchontoglires</taxon>
        <taxon>Primates</taxon>
        <taxon>Haplorrhini</taxon>
        <taxon>Platyrrhini</taxon>
        <taxon>Cebidae</taxon>
        <taxon>Callitrichinae</taxon>
        <taxon>Callithrix</taxon>
        <taxon>Callithrix</taxon>
    </lineage>
</organism>
<reference evidence="1 2" key="1">
    <citation type="submission" date="2009-03" db="EMBL/GenBank/DDBJ databases">
        <authorList>
            <person name="Warren W."/>
            <person name="Ye L."/>
            <person name="Minx P."/>
            <person name="Worley K."/>
            <person name="Gibbs R."/>
            <person name="Wilson R.K."/>
        </authorList>
    </citation>
    <scope>NUCLEOTIDE SEQUENCE [LARGE SCALE GENOMIC DNA]</scope>
</reference>
<proteinExistence type="predicted"/>
<sequence length="147" mass="17404">QFWLGFVYKAAVSTHFSSCIFISPLWCPFPRSSFWVYLLTTTLKNDWEVNPLSFFFSFFFFFLRQSFVLVTQAGVQWRDLGSPQPPPPGFRQFSCLSLLSSWDYRHVPDRPVCTKCDGEILIVFKIGWSHDLANALERWFWQEHKMD</sequence>
<dbReference type="Ensembl" id="ENSCJAT00000129182.1">
    <property type="protein sequence ID" value="ENSCJAP00000092328.1"/>
    <property type="gene ID" value="ENSCJAG00000084304.1"/>
</dbReference>
<dbReference type="Proteomes" id="UP000008225">
    <property type="component" value="Chromosome 7"/>
</dbReference>
<reference evidence="1" key="3">
    <citation type="submission" date="2025-09" db="UniProtKB">
        <authorList>
            <consortium name="Ensembl"/>
        </authorList>
    </citation>
    <scope>IDENTIFICATION</scope>
</reference>
<evidence type="ECO:0000313" key="1">
    <source>
        <dbReference type="Ensembl" id="ENSCJAP00000092328.1"/>
    </source>
</evidence>
<accession>A0A8I3WYV9</accession>